<gene>
    <name evidence="7" type="ORF">ENT87_06625</name>
    <name evidence="8" type="ORF">ENU30_00680</name>
</gene>
<evidence type="ECO:0000256" key="3">
    <source>
        <dbReference type="ARBA" id="ARBA00022989"/>
    </source>
</evidence>
<feature type="transmembrane region" description="Helical" evidence="5">
    <location>
        <begin position="147"/>
        <end position="173"/>
    </location>
</feature>
<evidence type="ECO:0000256" key="5">
    <source>
        <dbReference type="RuleBase" id="RU363032"/>
    </source>
</evidence>
<dbReference type="EMBL" id="DTBZ01000019">
    <property type="protein sequence ID" value="HGQ17485.1"/>
    <property type="molecule type" value="Genomic_DNA"/>
</dbReference>
<dbReference type="InterPro" id="IPR035906">
    <property type="entry name" value="MetI-like_sf"/>
</dbReference>
<evidence type="ECO:0000313" key="8">
    <source>
        <dbReference type="EMBL" id="HGQ17485.1"/>
    </source>
</evidence>
<dbReference type="Gene3D" id="1.10.3720.10">
    <property type="entry name" value="MetI-like"/>
    <property type="match status" value="1"/>
</dbReference>
<dbReference type="CDD" id="cd06261">
    <property type="entry name" value="TM_PBP2"/>
    <property type="match status" value="1"/>
</dbReference>
<comment type="subcellular location">
    <subcellularLocation>
        <location evidence="5">Cell membrane</location>
        <topology evidence="5">Multi-pass membrane protein</topology>
    </subcellularLocation>
    <subcellularLocation>
        <location evidence="1">Membrane</location>
        <topology evidence="1">Multi-pass membrane protein</topology>
    </subcellularLocation>
</comment>
<evidence type="ECO:0000313" key="7">
    <source>
        <dbReference type="EMBL" id="HGN37204.1"/>
    </source>
</evidence>
<comment type="similarity">
    <text evidence="5">Belongs to the binding-protein-dependent transport system permease family.</text>
</comment>
<dbReference type="GO" id="GO:0005886">
    <property type="term" value="C:plasma membrane"/>
    <property type="evidence" value="ECO:0007669"/>
    <property type="project" value="UniProtKB-SubCell"/>
</dbReference>
<reference evidence="7" key="1">
    <citation type="journal article" date="2020" name="mSystems">
        <title>Genome- and Community-Level Interaction Insights into Carbon Utilization and Element Cycling Functions of Hydrothermarchaeota in Hydrothermal Sediment.</title>
        <authorList>
            <person name="Zhou Z."/>
            <person name="Liu Y."/>
            <person name="Xu W."/>
            <person name="Pan J."/>
            <person name="Luo Z.H."/>
            <person name="Li M."/>
        </authorList>
    </citation>
    <scope>NUCLEOTIDE SEQUENCE [LARGE SCALE GENOMIC DNA]</scope>
    <source>
        <strain evidence="7">SpSt-618</strain>
        <strain evidence="8">SpSt-657</strain>
    </source>
</reference>
<dbReference type="PANTHER" id="PTHR43376">
    <property type="entry name" value="OLIGOPEPTIDE TRANSPORT SYSTEM PERMEASE PROTEIN"/>
    <property type="match status" value="1"/>
</dbReference>
<organism evidence="7">
    <name type="scientific">Ignisphaera aggregans</name>
    <dbReference type="NCBI Taxonomy" id="334771"/>
    <lineage>
        <taxon>Archaea</taxon>
        <taxon>Thermoproteota</taxon>
        <taxon>Thermoprotei</taxon>
        <taxon>Desulfurococcales</taxon>
        <taxon>Desulfurococcaceae</taxon>
        <taxon>Ignisphaera</taxon>
    </lineage>
</organism>
<dbReference type="PANTHER" id="PTHR43376:SF1">
    <property type="entry name" value="OLIGOPEPTIDE TRANSPORT SYSTEM PERMEASE PROTEIN"/>
    <property type="match status" value="1"/>
</dbReference>
<evidence type="ECO:0000259" key="6">
    <source>
        <dbReference type="PROSITE" id="PS50928"/>
    </source>
</evidence>
<dbReference type="GO" id="GO:0055085">
    <property type="term" value="P:transmembrane transport"/>
    <property type="evidence" value="ECO:0007669"/>
    <property type="project" value="InterPro"/>
</dbReference>
<protein>
    <submittedName>
        <fullName evidence="7">ABC transporter permease</fullName>
    </submittedName>
</protein>
<sequence>MGTAYRIVRSYIFRRCVRAFATIFIVMTLTFFILRLMPGNPIDLYIINLMRSGGLSYEEARNRALALFRINLTMPLHIQYFEYLSNVFRGDLGNSIISVGTPVIKIIAEFLPWTVFSVGLALIISFVLGIFIGTLMAYRRGSKIDSILITLLSAFSAIPNYIIGLLFIVVLGAQLKLVPFTMLRGAYSPYIKPGFTPEFIADVFLHAAFPILVYVITTIGSWALTMRGSVISVLGEDYVLVAKVRGLPERRIMWTYVGRNAVLPLFTNLAISIGFIFGGSTLVEFVFVYRGIGYRLWEAVGARDYPVAQGIFLIITIAVVLSNLLADMLYAVLDPRVRIE</sequence>
<keyword evidence="5" id="KW-0813">Transport</keyword>
<accession>A0A7J3I8W2</accession>
<evidence type="ECO:0000256" key="2">
    <source>
        <dbReference type="ARBA" id="ARBA00022692"/>
    </source>
</evidence>
<keyword evidence="3 5" id="KW-1133">Transmembrane helix</keyword>
<proteinExistence type="inferred from homology"/>
<evidence type="ECO:0000256" key="1">
    <source>
        <dbReference type="ARBA" id="ARBA00004141"/>
    </source>
</evidence>
<feature type="transmembrane region" description="Helical" evidence="5">
    <location>
        <begin position="12"/>
        <end position="34"/>
    </location>
</feature>
<dbReference type="Pfam" id="PF00528">
    <property type="entry name" value="BPD_transp_1"/>
    <property type="match status" value="1"/>
</dbReference>
<feature type="transmembrane region" description="Helical" evidence="5">
    <location>
        <begin position="307"/>
        <end position="333"/>
    </location>
</feature>
<dbReference type="SUPFAM" id="SSF161098">
    <property type="entry name" value="MetI-like"/>
    <property type="match status" value="1"/>
</dbReference>
<keyword evidence="2 5" id="KW-0812">Transmembrane</keyword>
<comment type="caution">
    <text evidence="7">The sequence shown here is derived from an EMBL/GenBank/DDBJ whole genome shotgun (WGS) entry which is preliminary data.</text>
</comment>
<feature type="domain" description="ABC transmembrane type-1" evidence="6">
    <location>
        <begin position="111"/>
        <end position="326"/>
    </location>
</feature>
<keyword evidence="4 5" id="KW-0472">Membrane</keyword>
<dbReference type="AlphaFoldDB" id="A0A7J3I8W2"/>
<feature type="transmembrane region" description="Helical" evidence="5">
    <location>
        <begin position="203"/>
        <end position="224"/>
    </location>
</feature>
<evidence type="ECO:0000256" key="4">
    <source>
        <dbReference type="ARBA" id="ARBA00023136"/>
    </source>
</evidence>
<dbReference type="InterPro" id="IPR000515">
    <property type="entry name" value="MetI-like"/>
</dbReference>
<name>A0A7J3I8W2_9CREN</name>
<dbReference type="PROSITE" id="PS50928">
    <property type="entry name" value="ABC_TM1"/>
    <property type="match status" value="1"/>
</dbReference>
<feature type="transmembrane region" description="Helical" evidence="5">
    <location>
        <begin position="110"/>
        <end position="135"/>
    </location>
</feature>
<feature type="transmembrane region" description="Helical" evidence="5">
    <location>
        <begin position="261"/>
        <end position="287"/>
    </location>
</feature>
<dbReference type="EMBL" id="DTAI01000197">
    <property type="protein sequence ID" value="HGN37204.1"/>
    <property type="molecule type" value="Genomic_DNA"/>
</dbReference>